<evidence type="ECO:0000256" key="5">
    <source>
        <dbReference type="ARBA" id="ARBA00022989"/>
    </source>
</evidence>
<dbReference type="InterPro" id="IPR022764">
    <property type="entry name" value="Peptidase_S54_rhomboid_dom"/>
</dbReference>
<accession>A0A6J7END1</accession>
<keyword evidence="4" id="KW-0378">Hydrolase</keyword>
<keyword evidence="3 7" id="KW-0812">Transmembrane</keyword>
<dbReference type="GO" id="GO:0004252">
    <property type="term" value="F:serine-type endopeptidase activity"/>
    <property type="evidence" value="ECO:0007669"/>
    <property type="project" value="InterPro"/>
</dbReference>
<feature type="transmembrane region" description="Helical" evidence="7">
    <location>
        <begin position="247"/>
        <end position="272"/>
    </location>
</feature>
<feature type="transmembrane region" description="Helical" evidence="7">
    <location>
        <begin position="145"/>
        <end position="163"/>
    </location>
</feature>
<evidence type="ECO:0000256" key="7">
    <source>
        <dbReference type="SAM" id="Phobius"/>
    </source>
</evidence>
<dbReference type="AlphaFoldDB" id="A0A6J7END1"/>
<evidence type="ECO:0000256" key="4">
    <source>
        <dbReference type="ARBA" id="ARBA00022801"/>
    </source>
</evidence>
<organism evidence="9">
    <name type="scientific">freshwater metagenome</name>
    <dbReference type="NCBI Taxonomy" id="449393"/>
    <lineage>
        <taxon>unclassified sequences</taxon>
        <taxon>metagenomes</taxon>
        <taxon>ecological metagenomes</taxon>
    </lineage>
</organism>
<evidence type="ECO:0000256" key="2">
    <source>
        <dbReference type="ARBA" id="ARBA00009045"/>
    </source>
</evidence>
<protein>
    <submittedName>
        <fullName evidence="9">Unannotated protein</fullName>
    </submittedName>
</protein>
<feature type="transmembrane region" description="Helical" evidence="7">
    <location>
        <begin position="218"/>
        <end position="235"/>
    </location>
</feature>
<dbReference type="InterPro" id="IPR035952">
    <property type="entry name" value="Rhomboid-like_sf"/>
</dbReference>
<evidence type="ECO:0000259" key="8">
    <source>
        <dbReference type="Pfam" id="PF01694"/>
    </source>
</evidence>
<evidence type="ECO:0000256" key="3">
    <source>
        <dbReference type="ARBA" id="ARBA00022692"/>
    </source>
</evidence>
<feature type="transmembrane region" description="Helical" evidence="7">
    <location>
        <begin position="56"/>
        <end position="82"/>
    </location>
</feature>
<feature type="transmembrane region" description="Helical" evidence="7">
    <location>
        <begin position="169"/>
        <end position="187"/>
    </location>
</feature>
<dbReference type="Gene3D" id="1.20.1540.10">
    <property type="entry name" value="Rhomboid-like"/>
    <property type="match status" value="1"/>
</dbReference>
<dbReference type="InterPro" id="IPR050925">
    <property type="entry name" value="Rhomboid_protease_S54"/>
</dbReference>
<dbReference type="Pfam" id="PF01694">
    <property type="entry name" value="Rhomboid"/>
    <property type="match status" value="1"/>
</dbReference>
<feature type="domain" description="Peptidase S54 rhomboid" evidence="8">
    <location>
        <begin position="105"/>
        <end position="235"/>
    </location>
</feature>
<dbReference type="GO" id="GO:0016020">
    <property type="term" value="C:membrane"/>
    <property type="evidence" value="ECO:0007669"/>
    <property type="project" value="UniProtKB-SubCell"/>
</dbReference>
<dbReference type="EMBL" id="CAFBLU010000051">
    <property type="protein sequence ID" value="CAB4882725.1"/>
    <property type="molecule type" value="Genomic_DNA"/>
</dbReference>
<feature type="transmembrane region" description="Helical" evidence="7">
    <location>
        <begin position="114"/>
        <end position="133"/>
    </location>
</feature>
<reference evidence="9" key="1">
    <citation type="submission" date="2020-05" db="EMBL/GenBank/DDBJ databases">
        <authorList>
            <person name="Chiriac C."/>
            <person name="Salcher M."/>
            <person name="Ghai R."/>
            <person name="Kavagutti S V."/>
        </authorList>
    </citation>
    <scope>NUCLEOTIDE SEQUENCE</scope>
</reference>
<dbReference type="SUPFAM" id="SSF144091">
    <property type="entry name" value="Rhomboid-like"/>
    <property type="match status" value="1"/>
</dbReference>
<evidence type="ECO:0000256" key="6">
    <source>
        <dbReference type="ARBA" id="ARBA00023136"/>
    </source>
</evidence>
<dbReference type="PANTHER" id="PTHR43731:SF14">
    <property type="entry name" value="PRESENILIN-ASSOCIATED RHOMBOID-LIKE PROTEIN, MITOCHONDRIAL"/>
    <property type="match status" value="1"/>
</dbReference>
<comment type="similarity">
    <text evidence="2">Belongs to the peptidase S54 family.</text>
</comment>
<keyword evidence="5 7" id="KW-1133">Transmembrane helix</keyword>
<sequence>MAECTFHPGRETGVSCSACGNPICPDCMTPTPVGMRCPNCSREKTRVTNLAVQTDLPMVTVTLIALNVIVFVIASLAGGGFASGGQGQVMLNGQLYGPAVSDGAEYWRLVSSGFLHAGFFHLLMNMIFIWILGSQLEPALGKARFLTLYVVSLLCGSMGALVLQPQVPVVGASGAAFGLLGAAIVMAHRRGTNIWNTGLGPVLVINLVITFAVPGIAIGAHVGGVVGGLFAGFVLEEVGERHGKNAALAACAAIGVVAVVIGIAAASGTGLIPN</sequence>
<gene>
    <name evidence="9" type="ORF">UFOPK3444_01599</name>
</gene>
<evidence type="ECO:0000313" key="9">
    <source>
        <dbReference type="EMBL" id="CAB4882725.1"/>
    </source>
</evidence>
<dbReference type="PANTHER" id="PTHR43731">
    <property type="entry name" value="RHOMBOID PROTEASE"/>
    <property type="match status" value="1"/>
</dbReference>
<evidence type="ECO:0000256" key="1">
    <source>
        <dbReference type="ARBA" id="ARBA00004141"/>
    </source>
</evidence>
<keyword evidence="6 7" id="KW-0472">Membrane</keyword>
<proteinExistence type="inferred from homology"/>
<feature type="transmembrane region" description="Helical" evidence="7">
    <location>
        <begin position="194"/>
        <end position="212"/>
    </location>
</feature>
<name>A0A6J7END1_9ZZZZ</name>
<comment type="subcellular location">
    <subcellularLocation>
        <location evidence="1">Membrane</location>
        <topology evidence="1">Multi-pass membrane protein</topology>
    </subcellularLocation>
</comment>